<sequence length="2012" mass="209292">MSELTRLVRPAQAQVGVTQKECHAEGIKYPTFRQLNKKSRILLSPQYLSTDQNYAYRCLVVSNKQGWFAAIQNSGGNFTAILSPLNELRKSMREASDDNSSFMPQRTLSFSTSEPNILALACNDTRLVVGFKSGQIIVYDTSNVFTSGSDEITPVHVLQSSQQPIIDIASNPNAEDSNLSNLLAVLRVDGTVQVLSTNLELQGGWVAGDADSSPVAVAWSPKGKQLAIGLAHGDILTFALETKASPQRHIPPTTEGNLTSLNWLAPGHTFRTSYAASEPVQHIVFSDKRTSPIVLTQLEHAFQAPDRDRQNSYSAVLPKWDGDADDRLLIVVGDVSCTDLDIIGNIGNEWYQQSQENPLTIPLDKESEDTVLLSLQVDFTDTDATEGGNPIVYAYLNDGTIQGWYVDHPEKKPYAGMVGVASQMSSAINQPQQTLTSAFSVQPAFGQSSAFGNSAFGQATTATSAFGQPSFGQAGFGQAASTPASVFGSSASSNTSSGFASFASNSASPFGAGGFGSSNTASSFGSTSVESAPQITRDESMGDSTSSLGGLSLGGDTEENSKPKSTFGGASGMFGSPSPLPLPPDHPANQSAQQSTFGSAGGSFIKPATGFGAFGGATSGSFGAFSNPAKSNSSAFSGGAFSAKPDQSSALSEAKSGSSFGQSSFGQPSFGQPAFGQSSFGTRPAVSPPSSGGFGAFSSNGPTSFGSAAGSPSASAVKSESAGGGFASFAGTPSAFGTAALGGKNMSGTEIKKEDTSSGASPFGGQSENKPTSPFGNQSRPPAGGAFSSFVSTGPSVFGQPAPISGSTAPSAFGQSGGAFGTPKTEPPGAFGQPANSGGASAGFKSESPSVFSQPSPATLGSAFGESSGNTPGAAPSASIIASQKSTAQPTESNSVKPEPKDTLVKSEPSSPTVPSSPDSDTPSTSQPSSLASKAPSPGAFSNLQTSTSAFKPAYGFGAFGNTMSSSSPFLKANANIGKPVVSAFGDLSASKPAFPISASSPAGPTFGSTSQLGFGFGLKKALPVESPATLSGTSASTTNAFSAFSGTKSPFLLEGEPAKSFVDLLNEGKDKNQDVSSKAMSTVPPKGSPSTPHASDSEVKKESDDDKIPPVVESKSDDKEKGKAVQEHTSHESISSTGSSYVEVNEHEESAEEEEVPGSDEDSAGHPEQQNDDEDGDFLSESYESESEEEEERHSEEVEAKDQEQAFESASTSSSPEPTEIPLPPSRSLSNTPQPETPKVDPTSPTTSDESDSSRLSTIREESTTPPGSPIKSQPQESSAKAVSAPALINPPVSTLGIGRPSTRPTRSSPLANKPLTGNDEIEEEEPEDKSAGNLKPRPASPKTPFGAHPPKSRSTSPEDSKVADAKRPKTPPLLSNFFSAPSTPRPAAATLPTFATPSKPPSAPAAPPPNTSSPSFPAPSSSSSLFGQPFSLQPVRAESAPPKVFTAPPSGQFGSSKSTSPAVSHPPGSIFGTPPPKPQISFASSAGVSQPASFPILPPSAPKLGFQPAASPSPSSSQASGSMIVGPAGPPAPVAVPMVNGMQRECHILVEAIQKELDHLRILAELVAKKRENYFKSVGGSRRKEDLGNTEKWGLSDSTQFGIVLKLFGQDIAELKASTGKQKEEIRDVGKMMIKAGTRREEIARFNKAKSDNEFSKMLKSRTLGPEHLESQTQMRRNIRALRTKVDQLEDQLRAQKKRLTEVKSGRPTIKAPSLDTIHRTYRNIDIALQQQTDDVGQLNARFLKLNLANTTRNASSVRDPRLPTFTSRSRPSILTPDVAVTTAAALNAERSAQKLKTMLLKARKEPLLNVKAKEFIEGGKPIPASYSTPRVGGESTATKLDTGLLFNTPIIRGPLFGGASPPVTEPANWDALSFPEDNFHPSTPLSSGGRRGGTPQRKHLPPPALKKNPVSGSPEAATKVASPATSFDWGPLPTFNKPSPGLPGFDKVISKSPNSPPVWSGDEGVEVGPRNPSSPLPFSFSNPNKGKGKELVKSPSSGFLGGSWVSEGF</sequence>
<feature type="compositionally biased region" description="Low complexity" evidence="5">
    <location>
        <begin position="684"/>
        <end position="724"/>
    </location>
</feature>
<keyword evidence="8" id="KW-1185">Reference proteome</keyword>
<keyword evidence="3" id="KW-0539">Nucleus</keyword>
<evidence type="ECO:0000256" key="2">
    <source>
        <dbReference type="ARBA" id="ARBA00022448"/>
    </source>
</evidence>
<name>A0A0D0CL60_9AGAR</name>
<evidence type="ECO:0000256" key="5">
    <source>
        <dbReference type="SAM" id="MobiDB-lite"/>
    </source>
</evidence>
<feature type="compositionally biased region" description="Low complexity" evidence="5">
    <location>
        <begin position="1509"/>
        <end position="1522"/>
    </location>
</feature>
<feature type="region of interest" description="Disordered" evidence="5">
    <location>
        <begin position="635"/>
        <end position="724"/>
    </location>
</feature>
<dbReference type="EMBL" id="KN834763">
    <property type="protein sequence ID" value="KIK63689.1"/>
    <property type="molecule type" value="Genomic_DNA"/>
</dbReference>
<feature type="domain" description="Nucleoporin Nup159/Nup146 N-terminal" evidence="6">
    <location>
        <begin position="57"/>
        <end position="345"/>
    </location>
</feature>
<dbReference type="Gene3D" id="2.130.10.10">
    <property type="entry name" value="YVTN repeat-like/Quinoprotein amine dehydrogenase"/>
    <property type="match status" value="1"/>
</dbReference>
<feature type="compositionally biased region" description="Low complexity" evidence="5">
    <location>
        <begin position="907"/>
        <end position="930"/>
    </location>
</feature>
<feature type="compositionally biased region" description="Low complexity" evidence="5">
    <location>
        <begin position="874"/>
        <end position="883"/>
    </location>
</feature>
<feature type="compositionally biased region" description="Basic and acidic residues" evidence="5">
    <location>
        <begin position="1358"/>
        <end position="1369"/>
    </location>
</feature>
<proteinExistence type="predicted"/>
<evidence type="ECO:0000256" key="4">
    <source>
        <dbReference type="SAM" id="Coils"/>
    </source>
</evidence>
<feature type="region of interest" description="Disordered" evidence="5">
    <location>
        <begin position="1501"/>
        <end position="1528"/>
    </location>
</feature>
<feature type="region of interest" description="Disordered" evidence="5">
    <location>
        <begin position="521"/>
        <end position="601"/>
    </location>
</feature>
<dbReference type="Proteomes" id="UP000053593">
    <property type="component" value="Unassembled WGS sequence"/>
</dbReference>
<feature type="region of interest" description="Disordered" evidence="5">
    <location>
        <begin position="1870"/>
        <end position="1935"/>
    </location>
</feature>
<evidence type="ECO:0000256" key="1">
    <source>
        <dbReference type="ARBA" id="ARBA00004123"/>
    </source>
</evidence>
<feature type="compositionally biased region" description="Low complexity" evidence="5">
    <location>
        <begin position="1133"/>
        <end position="1144"/>
    </location>
</feature>
<gene>
    <name evidence="7" type="ORF">GYMLUDRAFT_40753</name>
</gene>
<feature type="compositionally biased region" description="Polar residues" evidence="5">
    <location>
        <begin position="847"/>
        <end position="871"/>
    </location>
</feature>
<evidence type="ECO:0000313" key="8">
    <source>
        <dbReference type="Proteomes" id="UP000053593"/>
    </source>
</evidence>
<feature type="compositionally biased region" description="Low complexity" evidence="5">
    <location>
        <begin position="1414"/>
        <end position="1426"/>
    </location>
</feature>
<dbReference type="SUPFAM" id="SSF117289">
    <property type="entry name" value="Nucleoporin domain"/>
    <property type="match status" value="1"/>
</dbReference>
<accession>A0A0D0CL60</accession>
<feature type="region of interest" description="Disordered" evidence="5">
    <location>
        <begin position="737"/>
        <end position="945"/>
    </location>
</feature>
<dbReference type="InterPro" id="IPR039462">
    <property type="entry name" value="Nup159/Nup146_N"/>
</dbReference>
<reference evidence="7 8" key="1">
    <citation type="submission" date="2014-04" db="EMBL/GenBank/DDBJ databases">
        <title>Evolutionary Origins and Diversification of the Mycorrhizal Mutualists.</title>
        <authorList>
            <consortium name="DOE Joint Genome Institute"/>
            <consortium name="Mycorrhizal Genomics Consortium"/>
            <person name="Kohler A."/>
            <person name="Kuo A."/>
            <person name="Nagy L.G."/>
            <person name="Floudas D."/>
            <person name="Copeland A."/>
            <person name="Barry K.W."/>
            <person name="Cichocki N."/>
            <person name="Veneault-Fourrey C."/>
            <person name="LaButti K."/>
            <person name="Lindquist E.A."/>
            <person name="Lipzen A."/>
            <person name="Lundell T."/>
            <person name="Morin E."/>
            <person name="Murat C."/>
            <person name="Riley R."/>
            <person name="Ohm R."/>
            <person name="Sun H."/>
            <person name="Tunlid A."/>
            <person name="Henrissat B."/>
            <person name="Grigoriev I.V."/>
            <person name="Hibbett D.S."/>
            <person name="Martin F."/>
        </authorList>
    </citation>
    <scope>NUCLEOTIDE SEQUENCE [LARGE SCALE GENOMIC DNA]</scope>
    <source>
        <strain evidence="7 8">FD-317 M1</strain>
    </source>
</reference>
<feature type="compositionally biased region" description="Basic and acidic residues" evidence="5">
    <location>
        <begin position="1096"/>
        <end position="1132"/>
    </location>
</feature>
<feature type="region of interest" description="Disordered" evidence="5">
    <location>
        <begin position="1952"/>
        <end position="2000"/>
    </location>
</feature>
<comment type="subcellular location">
    <subcellularLocation>
        <location evidence="1">Nucleus</location>
    </subcellularLocation>
</comment>
<feature type="compositionally biased region" description="Acidic residues" evidence="5">
    <location>
        <begin position="1150"/>
        <end position="1163"/>
    </location>
</feature>
<evidence type="ECO:0000256" key="3">
    <source>
        <dbReference type="ARBA" id="ARBA00023242"/>
    </source>
</evidence>
<feature type="coiled-coil region" evidence="4">
    <location>
        <begin position="1674"/>
        <end position="1708"/>
    </location>
</feature>
<feature type="compositionally biased region" description="Basic and acidic residues" evidence="5">
    <location>
        <begin position="1193"/>
        <end position="1205"/>
    </location>
</feature>
<feature type="compositionally biased region" description="Acidic residues" evidence="5">
    <location>
        <begin position="1171"/>
        <end position="1192"/>
    </location>
</feature>
<protein>
    <recommendedName>
        <fullName evidence="6">Nucleoporin Nup159/Nup146 N-terminal domain-containing protein</fullName>
    </recommendedName>
</protein>
<feature type="compositionally biased region" description="Pro residues" evidence="5">
    <location>
        <begin position="1400"/>
        <end position="1413"/>
    </location>
</feature>
<feature type="compositionally biased region" description="Low complexity" evidence="5">
    <location>
        <begin position="1209"/>
        <end position="1219"/>
    </location>
</feature>
<keyword evidence="2" id="KW-0813">Transport</keyword>
<dbReference type="HOGENOM" id="CLU_002355_0_0_1"/>
<feature type="compositionally biased region" description="Polar residues" evidence="5">
    <location>
        <begin position="805"/>
        <end position="814"/>
    </location>
</feature>
<keyword evidence="4" id="KW-0175">Coiled coil</keyword>
<organism evidence="7 8">
    <name type="scientific">Collybiopsis luxurians FD-317 M1</name>
    <dbReference type="NCBI Taxonomy" id="944289"/>
    <lineage>
        <taxon>Eukaryota</taxon>
        <taxon>Fungi</taxon>
        <taxon>Dikarya</taxon>
        <taxon>Basidiomycota</taxon>
        <taxon>Agaricomycotina</taxon>
        <taxon>Agaricomycetes</taxon>
        <taxon>Agaricomycetidae</taxon>
        <taxon>Agaricales</taxon>
        <taxon>Marasmiineae</taxon>
        <taxon>Omphalotaceae</taxon>
        <taxon>Collybiopsis</taxon>
        <taxon>Collybiopsis luxurians</taxon>
    </lineage>
</organism>
<feature type="compositionally biased region" description="Low complexity" evidence="5">
    <location>
        <begin position="635"/>
        <end position="673"/>
    </location>
</feature>
<feature type="compositionally biased region" description="Polar residues" evidence="5">
    <location>
        <begin position="1272"/>
        <end position="1282"/>
    </location>
</feature>
<evidence type="ECO:0000313" key="7">
    <source>
        <dbReference type="EMBL" id="KIK63689.1"/>
    </source>
</evidence>
<evidence type="ECO:0000259" key="6">
    <source>
        <dbReference type="Pfam" id="PF16755"/>
    </source>
</evidence>
<feature type="compositionally biased region" description="Polar residues" evidence="5">
    <location>
        <begin position="1454"/>
        <end position="1464"/>
    </location>
</feature>
<feature type="compositionally biased region" description="Low complexity" evidence="5">
    <location>
        <begin position="1974"/>
        <end position="1987"/>
    </location>
</feature>
<dbReference type="OrthoDB" id="248320at2759"/>
<feature type="compositionally biased region" description="Polar residues" evidence="5">
    <location>
        <begin position="757"/>
        <end position="780"/>
    </location>
</feature>
<dbReference type="GO" id="GO:0005634">
    <property type="term" value="C:nucleus"/>
    <property type="evidence" value="ECO:0007669"/>
    <property type="project" value="UniProtKB-SubCell"/>
</dbReference>
<feature type="region of interest" description="Disordered" evidence="5">
    <location>
        <begin position="1064"/>
        <end position="1487"/>
    </location>
</feature>
<dbReference type="Pfam" id="PF16755">
    <property type="entry name" value="Beta-prop_NUP159_NUP214"/>
    <property type="match status" value="1"/>
</dbReference>
<feature type="compositionally biased region" description="Polar residues" evidence="5">
    <location>
        <begin position="884"/>
        <end position="896"/>
    </location>
</feature>
<feature type="compositionally biased region" description="Low complexity" evidence="5">
    <location>
        <begin position="1379"/>
        <end position="1399"/>
    </location>
</feature>
<feature type="compositionally biased region" description="Polar residues" evidence="5">
    <location>
        <begin position="588"/>
        <end position="598"/>
    </location>
</feature>
<dbReference type="InterPro" id="IPR015943">
    <property type="entry name" value="WD40/YVTN_repeat-like_dom_sf"/>
</dbReference>